<comment type="caution">
    <text evidence="2">The sequence shown here is derived from an EMBL/GenBank/DDBJ whole genome shotgun (WGS) entry which is preliminary data.</text>
</comment>
<dbReference type="Proteomes" id="UP000824120">
    <property type="component" value="Chromosome 9"/>
</dbReference>
<accession>A0A9J5XLF2</accession>
<evidence type="ECO:0000256" key="1">
    <source>
        <dbReference type="SAM" id="Phobius"/>
    </source>
</evidence>
<feature type="transmembrane region" description="Helical" evidence="1">
    <location>
        <begin position="6"/>
        <end position="28"/>
    </location>
</feature>
<gene>
    <name evidence="2" type="ORF">H5410_048761</name>
</gene>
<dbReference type="AlphaFoldDB" id="A0A9J5XLF2"/>
<name>A0A9J5XLF2_SOLCO</name>
<reference evidence="2 3" key="1">
    <citation type="submission" date="2020-09" db="EMBL/GenBank/DDBJ databases">
        <title>De no assembly of potato wild relative species, Solanum commersonii.</title>
        <authorList>
            <person name="Cho K."/>
        </authorList>
    </citation>
    <scope>NUCLEOTIDE SEQUENCE [LARGE SCALE GENOMIC DNA]</scope>
    <source>
        <strain evidence="2">LZ3.2</strain>
        <tissue evidence="2">Leaf</tissue>
    </source>
</reference>
<protein>
    <submittedName>
        <fullName evidence="2">Uncharacterized protein</fullName>
    </submittedName>
</protein>
<dbReference type="EMBL" id="JACXVP010000009">
    <property type="protein sequence ID" value="KAG5588327.1"/>
    <property type="molecule type" value="Genomic_DNA"/>
</dbReference>
<keyword evidence="1" id="KW-0812">Transmembrane</keyword>
<keyword evidence="1" id="KW-0472">Membrane</keyword>
<sequence length="70" mass="8118">MALRITLLGVIFVIGLYDFTHVFTMSVLKKLMQSVLKLTRKEYWSWEISNNFCTYWSIPDADKNDGTGPL</sequence>
<evidence type="ECO:0000313" key="3">
    <source>
        <dbReference type="Proteomes" id="UP000824120"/>
    </source>
</evidence>
<keyword evidence="1" id="KW-1133">Transmembrane helix</keyword>
<evidence type="ECO:0000313" key="2">
    <source>
        <dbReference type="EMBL" id="KAG5588327.1"/>
    </source>
</evidence>
<proteinExistence type="predicted"/>
<organism evidence="2 3">
    <name type="scientific">Solanum commersonii</name>
    <name type="common">Commerson's wild potato</name>
    <name type="synonym">Commerson's nightshade</name>
    <dbReference type="NCBI Taxonomy" id="4109"/>
    <lineage>
        <taxon>Eukaryota</taxon>
        <taxon>Viridiplantae</taxon>
        <taxon>Streptophyta</taxon>
        <taxon>Embryophyta</taxon>
        <taxon>Tracheophyta</taxon>
        <taxon>Spermatophyta</taxon>
        <taxon>Magnoliopsida</taxon>
        <taxon>eudicotyledons</taxon>
        <taxon>Gunneridae</taxon>
        <taxon>Pentapetalae</taxon>
        <taxon>asterids</taxon>
        <taxon>lamiids</taxon>
        <taxon>Solanales</taxon>
        <taxon>Solanaceae</taxon>
        <taxon>Solanoideae</taxon>
        <taxon>Solaneae</taxon>
        <taxon>Solanum</taxon>
    </lineage>
</organism>
<keyword evidence="3" id="KW-1185">Reference proteome</keyword>
<dbReference type="OrthoDB" id="3219396at2759"/>